<dbReference type="Proteomes" id="UP000663856">
    <property type="component" value="Unassembled WGS sequence"/>
</dbReference>
<sequence>MSRRQLRNFRWNGTQWATVTRSPYGELEPKLSTTIQEDSIQTVYETIRIATFNILADCFPWFIKMVIRSDERFEWLCIGITNLNPTIIGLNEVTTTSLEQLQRCSFIRENYFLTESLDERQFDGNTESNGCINGLLSNHGCVILSKFPLLEVFAISVSGSNREAVAVKVQLNSKIENCVYFCAQHTTAYQTPENAQLRAQQISDIVNVLQPLGHPFVLMGDLNLHYNFEDSVVINNGFIDAWAQTHFSRIYPFNDENQGYTFDVVKNNLIPYYIPGEYRQMRLDRILFSCGFPAFAIKPCALWANEPIKSGNYLFPSDHFGLFIDIVTDIINDSKAFIPMGESDPSAEDILFMNAQNNKNQRAYRLGLIRTIEAYVSHMAWLGAFALGLK</sequence>
<evidence type="ECO:0000313" key="16">
    <source>
        <dbReference type="EMBL" id="CAF4020766.1"/>
    </source>
</evidence>
<dbReference type="GO" id="GO:0006302">
    <property type="term" value="P:double-strand break repair"/>
    <property type="evidence" value="ECO:0007669"/>
    <property type="project" value="TreeGrafter"/>
</dbReference>
<dbReference type="GO" id="GO:0070260">
    <property type="term" value="F:5'-tyrosyl-DNA phosphodiesterase activity"/>
    <property type="evidence" value="ECO:0007669"/>
    <property type="project" value="TreeGrafter"/>
</dbReference>
<dbReference type="EMBL" id="CAJNRG010000249">
    <property type="protein sequence ID" value="CAF1988844.1"/>
    <property type="molecule type" value="Genomic_DNA"/>
</dbReference>
<evidence type="ECO:0000256" key="1">
    <source>
        <dbReference type="ARBA" id="ARBA00001936"/>
    </source>
</evidence>
<dbReference type="EMBL" id="CAJNOV010006228">
    <property type="protein sequence ID" value="CAF1239730.1"/>
    <property type="molecule type" value="Genomic_DNA"/>
</dbReference>
<evidence type="ECO:0000313" key="17">
    <source>
        <dbReference type="EMBL" id="CAF4209278.1"/>
    </source>
</evidence>
<keyword evidence="4" id="KW-0540">Nuclease</keyword>
<dbReference type="Gene3D" id="3.60.10.10">
    <property type="entry name" value="Endonuclease/exonuclease/phosphatase"/>
    <property type="match status" value="1"/>
</dbReference>
<evidence type="ECO:0000256" key="9">
    <source>
        <dbReference type="ARBA" id="ARBA00023204"/>
    </source>
</evidence>
<keyword evidence="18" id="KW-1185">Reference proteome</keyword>
<dbReference type="Proteomes" id="UP000663887">
    <property type="component" value="Unassembled WGS sequence"/>
</dbReference>
<evidence type="ECO:0000313" key="12">
    <source>
        <dbReference type="EMBL" id="CAF1239730.1"/>
    </source>
</evidence>
<dbReference type="SUPFAM" id="SSF56219">
    <property type="entry name" value="DNase I-like"/>
    <property type="match status" value="1"/>
</dbReference>
<evidence type="ECO:0000256" key="8">
    <source>
        <dbReference type="ARBA" id="ARBA00022842"/>
    </source>
</evidence>
<feature type="domain" description="Endonuclease/exonuclease/phosphatase" evidence="11">
    <location>
        <begin position="80"/>
        <end position="319"/>
    </location>
</feature>
<evidence type="ECO:0000313" key="19">
    <source>
        <dbReference type="Proteomes" id="UP000663887"/>
    </source>
</evidence>
<keyword evidence="6" id="KW-0227">DNA damage</keyword>
<dbReference type="InterPro" id="IPR051547">
    <property type="entry name" value="TDP2-like"/>
</dbReference>
<evidence type="ECO:0000313" key="18">
    <source>
        <dbReference type="Proteomes" id="UP000663866"/>
    </source>
</evidence>
<accession>A0A816MD08</accession>
<evidence type="ECO:0000256" key="4">
    <source>
        <dbReference type="ARBA" id="ARBA00022722"/>
    </source>
</evidence>
<evidence type="ECO:0000256" key="10">
    <source>
        <dbReference type="ARBA" id="ARBA00023242"/>
    </source>
</evidence>
<dbReference type="Proteomes" id="UP000663842">
    <property type="component" value="Unassembled WGS sequence"/>
</dbReference>
<organism evidence="13 19">
    <name type="scientific">Rotaria magnacalcarata</name>
    <dbReference type="NCBI Taxonomy" id="392030"/>
    <lineage>
        <taxon>Eukaryota</taxon>
        <taxon>Metazoa</taxon>
        <taxon>Spiralia</taxon>
        <taxon>Gnathifera</taxon>
        <taxon>Rotifera</taxon>
        <taxon>Eurotatoria</taxon>
        <taxon>Bdelloidea</taxon>
        <taxon>Philodinida</taxon>
        <taxon>Philodinidae</taxon>
        <taxon>Rotaria</taxon>
    </lineage>
</organism>
<dbReference type="GO" id="GO:0016605">
    <property type="term" value="C:PML body"/>
    <property type="evidence" value="ECO:0007669"/>
    <property type="project" value="UniProtKB-SubCell"/>
</dbReference>
<dbReference type="PANTHER" id="PTHR15822:SF4">
    <property type="entry name" value="TYROSYL-DNA PHOSPHODIESTERASE 2"/>
    <property type="match status" value="1"/>
</dbReference>
<dbReference type="EMBL" id="CAJOBG010007185">
    <property type="protein sequence ID" value="CAF4209278.1"/>
    <property type="molecule type" value="Genomic_DNA"/>
</dbReference>
<dbReference type="GO" id="GO:0003697">
    <property type="term" value="F:single-stranded DNA binding"/>
    <property type="evidence" value="ECO:0007669"/>
    <property type="project" value="TreeGrafter"/>
</dbReference>
<dbReference type="InterPro" id="IPR005135">
    <property type="entry name" value="Endo/exonuclease/phosphatase"/>
</dbReference>
<comment type="cofactor">
    <cofactor evidence="1">
        <name>Mn(2+)</name>
        <dbReference type="ChEBI" id="CHEBI:29035"/>
    </cofactor>
</comment>
<comment type="subcellular location">
    <subcellularLocation>
        <location evidence="3">Nucleus</location>
        <location evidence="3">PML body</location>
    </subcellularLocation>
</comment>
<dbReference type="Proteomes" id="UP000663855">
    <property type="component" value="Unassembled WGS sequence"/>
</dbReference>
<evidence type="ECO:0000256" key="7">
    <source>
        <dbReference type="ARBA" id="ARBA00022801"/>
    </source>
</evidence>
<evidence type="ECO:0000313" key="13">
    <source>
        <dbReference type="EMBL" id="CAF1988844.1"/>
    </source>
</evidence>
<name>A0A816MD08_9BILA</name>
<dbReference type="EMBL" id="CAJNRF010006028">
    <property type="protein sequence ID" value="CAF2077759.1"/>
    <property type="molecule type" value="Genomic_DNA"/>
</dbReference>
<evidence type="ECO:0000259" key="11">
    <source>
        <dbReference type="Pfam" id="PF03372"/>
    </source>
</evidence>
<comment type="cofactor">
    <cofactor evidence="2">
        <name>Mg(2+)</name>
        <dbReference type="ChEBI" id="CHEBI:18420"/>
    </cofactor>
</comment>
<dbReference type="Proteomes" id="UP000681967">
    <property type="component" value="Unassembled WGS sequence"/>
</dbReference>
<dbReference type="GO" id="GO:0046872">
    <property type="term" value="F:metal ion binding"/>
    <property type="evidence" value="ECO:0007669"/>
    <property type="project" value="UniProtKB-KW"/>
</dbReference>
<gene>
    <name evidence="15" type="ORF">BYL167_LOCUS3989</name>
    <name evidence="12" type="ORF">CJN711_LOCUS13930</name>
    <name evidence="17" type="ORF">OVN521_LOCUS26828</name>
    <name evidence="16" type="ORF">UXM345_LOCUS17356</name>
    <name evidence="14" type="ORF">WKI299_LOCUS15493</name>
    <name evidence="13" type="ORF">XDN619_LOCUS2752</name>
</gene>
<keyword evidence="5" id="KW-0479">Metal-binding</keyword>
<reference evidence="13" key="1">
    <citation type="submission" date="2021-02" db="EMBL/GenBank/DDBJ databases">
        <authorList>
            <person name="Nowell W R."/>
        </authorList>
    </citation>
    <scope>NUCLEOTIDE SEQUENCE</scope>
</reference>
<keyword evidence="7" id="KW-0378">Hydrolase</keyword>
<keyword evidence="9" id="KW-0234">DNA repair</keyword>
<dbReference type="InterPro" id="IPR036691">
    <property type="entry name" value="Endo/exonu/phosph_ase_sf"/>
</dbReference>
<dbReference type="Proteomes" id="UP000663866">
    <property type="component" value="Unassembled WGS sequence"/>
</dbReference>
<evidence type="ECO:0000313" key="14">
    <source>
        <dbReference type="EMBL" id="CAF2077759.1"/>
    </source>
</evidence>
<evidence type="ECO:0000256" key="2">
    <source>
        <dbReference type="ARBA" id="ARBA00001946"/>
    </source>
</evidence>
<keyword evidence="8" id="KW-0460">Magnesium</keyword>
<evidence type="ECO:0000256" key="6">
    <source>
        <dbReference type="ARBA" id="ARBA00022763"/>
    </source>
</evidence>
<dbReference type="EMBL" id="CAJOBH010000812">
    <property type="protein sequence ID" value="CAF3818943.1"/>
    <property type="molecule type" value="Genomic_DNA"/>
</dbReference>
<dbReference type="GO" id="GO:0004518">
    <property type="term" value="F:nuclease activity"/>
    <property type="evidence" value="ECO:0007669"/>
    <property type="project" value="UniProtKB-KW"/>
</dbReference>
<evidence type="ECO:0000256" key="5">
    <source>
        <dbReference type="ARBA" id="ARBA00022723"/>
    </source>
</evidence>
<dbReference type="Pfam" id="PF03372">
    <property type="entry name" value="Exo_endo_phos"/>
    <property type="match status" value="1"/>
</dbReference>
<protein>
    <recommendedName>
        <fullName evidence="11">Endonuclease/exonuclease/phosphatase domain-containing protein</fullName>
    </recommendedName>
</protein>
<dbReference type="GO" id="GO:0005737">
    <property type="term" value="C:cytoplasm"/>
    <property type="evidence" value="ECO:0007669"/>
    <property type="project" value="TreeGrafter"/>
</dbReference>
<comment type="caution">
    <text evidence="13">The sequence shown here is derived from an EMBL/GenBank/DDBJ whole genome shotgun (WGS) entry which is preliminary data.</text>
</comment>
<proteinExistence type="predicted"/>
<keyword evidence="10" id="KW-0539">Nucleus</keyword>
<evidence type="ECO:0000256" key="3">
    <source>
        <dbReference type="ARBA" id="ARBA00004322"/>
    </source>
</evidence>
<dbReference type="EMBL" id="CAJOBF010002245">
    <property type="protein sequence ID" value="CAF4020766.1"/>
    <property type="molecule type" value="Genomic_DNA"/>
</dbReference>
<dbReference type="PANTHER" id="PTHR15822">
    <property type="entry name" value="TRAF AND TNF RECEPTOR-ASSOCIATED PROTEIN"/>
    <property type="match status" value="1"/>
</dbReference>
<evidence type="ECO:0000313" key="15">
    <source>
        <dbReference type="EMBL" id="CAF3818943.1"/>
    </source>
</evidence>
<dbReference type="AlphaFoldDB" id="A0A816MD08"/>